<dbReference type="GO" id="GO:0005634">
    <property type="term" value="C:nucleus"/>
    <property type="evidence" value="ECO:0007669"/>
    <property type="project" value="UniProtKB-SubCell"/>
</dbReference>
<reference evidence="14" key="1">
    <citation type="submission" date="2022-11" db="EMBL/GenBank/DDBJ databases">
        <authorList>
            <person name="Morgan W.R."/>
            <person name="Tartar A."/>
        </authorList>
    </citation>
    <scope>NUCLEOTIDE SEQUENCE</scope>
    <source>
        <strain evidence="14">ARSEF 373</strain>
    </source>
</reference>
<dbReference type="GO" id="GO:0003684">
    <property type="term" value="F:damaged DNA binding"/>
    <property type="evidence" value="ECO:0007669"/>
    <property type="project" value="InterPro"/>
</dbReference>
<dbReference type="Pfam" id="PF07934">
    <property type="entry name" value="OGG_N"/>
    <property type="match status" value="1"/>
</dbReference>
<evidence type="ECO:0000259" key="13">
    <source>
        <dbReference type="SMART" id="SM00478"/>
    </source>
</evidence>
<name>A0AAV2YL52_9STRA</name>
<dbReference type="CDD" id="cd00056">
    <property type="entry name" value="ENDO3c"/>
    <property type="match status" value="1"/>
</dbReference>
<dbReference type="GO" id="GO:0140078">
    <property type="term" value="F:class I DNA-(apurinic or apyrimidinic site) endonuclease activity"/>
    <property type="evidence" value="ECO:0007669"/>
    <property type="project" value="UniProtKB-EC"/>
</dbReference>
<evidence type="ECO:0000313" key="14">
    <source>
        <dbReference type="EMBL" id="DAZ93434.1"/>
    </source>
</evidence>
<dbReference type="InterPro" id="IPR003265">
    <property type="entry name" value="HhH-GPD_domain"/>
</dbReference>
<comment type="caution">
    <text evidence="14">The sequence shown here is derived from an EMBL/GenBank/DDBJ whole genome shotgun (WGS) entry which is preliminary data.</text>
</comment>
<evidence type="ECO:0000256" key="10">
    <source>
        <dbReference type="ARBA" id="ARBA00023295"/>
    </source>
</evidence>
<dbReference type="Pfam" id="PF00730">
    <property type="entry name" value="HhH-GPD"/>
    <property type="match status" value="1"/>
</dbReference>
<dbReference type="GO" id="GO:0006289">
    <property type="term" value="P:nucleotide-excision repair"/>
    <property type="evidence" value="ECO:0007669"/>
    <property type="project" value="InterPro"/>
</dbReference>
<feature type="region of interest" description="Disordered" evidence="12">
    <location>
        <begin position="380"/>
        <end position="399"/>
    </location>
</feature>
<accession>A0AAV2YL52</accession>
<gene>
    <name evidence="14" type="ORF">N0F65_000085</name>
</gene>
<dbReference type="SMART" id="SM00478">
    <property type="entry name" value="ENDO3c"/>
    <property type="match status" value="1"/>
</dbReference>
<keyword evidence="9" id="KW-0511">Multifunctional enzyme</keyword>
<dbReference type="Gene3D" id="1.10.1670.10">
    <property type="entry name" value="Helix-hairpin-Helix base-excision DNA repair enzymes (C-terminal)"/>
    <property type="match status" value="1"/>
</dbReference>
<keyword evidence="7" id="KW-0456">Lyase</keyword>
<dbReference type="SUPFAM" id="SSF55945">
    <property type="entry name" value="TATA-box binding protein-like"/>
    <property type="match status" value="1"/>
</dbReference>
<evidence type="ECO:0000256" key="4">
    <source>
        <dbReference type="ARBA" id="ARBA00022763"/>
    </source>
</evidence>
<evidence type="ECO:0000256" key="6">
    <source>
        <dbReference type="ARBA" id="ARBA00023204"/>
    </source>
</evidence>
<dbReference type="Gene3D" id="1.10.340.30">
    <property type="entry name" value="Hypothetical protein, domain 2"/>
    <property type="match status" value="1"/>
</dbReference>
<keyword evidence="10" id="KW-0326">Glycosidase</keyword>
<evidence type="ECO:0000256" key="9">
    <source>
        <dbReference type="ARBA" id="ARBA00023268"/>
    </source>
</evidence>
<feature type="region of interest" description="Disordered" evidence="12">
    <location>
        <begin position="1"/>
        <end position="40"/>
    </location>
</feature>
<dbReference type="InterPro" id="IPR023170">
    <property type="entry name" value="HhH_base_excis_C"/>
</dbReference>
<reference evidence="14" key="2">
    <citation type="journal article" date="2023" name="Microbiol Resour">
        <title>Decontamination and Annotation of the Draft Genome Sequence of the Oomycete Lagenidium giganteum ARSEF 373.</title>
        <authorList>
            <person name="Morgan W.R."/>
            <person name="Tartar A."/>
        </authorList>
    </citation>
    <scope>NUCLEOTIDE SEQUENCE</scope>
    <source>
        <strain evidence="14">ARSEF 373</strain>
    </source>
</reference>
<evidence type="ECO:0000256" key="1">
    <source>
        <dbReference type="ARBA" id="ARBA00004123"/>
    </source>
</evidence>
<dbReference type="Gene3D" id="3.30.310.40">
    <property type="match status" value="1"/>
</dbReference>
<protein>
    <recommendedName>
        <fullName evidence="3">DNA-(apurinic or apyrimidinic site) lyase</fullName>
        <ecNumber evidence="3">4.2.99.18</ecNumber>
    </recommendedName>
</protein>
<sequence>MRRASTRLASRRVAAATTPTPAVAAKAKGASSKRKKPAVTTDVATVPTTPVVKAGVVDDLKGTPEWHRLCSRTELSCALTLASGQTFTWQQDVVSQVWTGVVGNHVFRVRERDSIVEFSSVHPPAMTHEQARKVLERYFRLDMESEPLYTQWTAADDKMAQVIKTLRGHRLVRQDPSECLFTFICSSNNNIQRITQMVDKIKHTYGTLLCRDPVLDLDHYAFPTCDKLAATAEEATLRALGFGYRAPFIIKTCRQLQECGGDAFLAEIRDQKQVQSGDNDFDFSYQDALMQFAGIGRKVADCVGLFSLERLYAIPVDTHVWQIACREFDASLKSKKSMTPTIYKQIGDHFRTRFSPHAGWAHSVLFTGDLAAFQDHLPSTLQKSKRRKPNNNKEEEEAT</sequence>
<evidence type="ECO:0000256" key="8">
    <source>
        <dbReference type="ARBA" id="ARBA00023242"/>
    </source>
</evidence>
<dbReference type="GO" id="GO:0006285">
    <property type="term" value="P:base-excision repair, AP site formation"/>
    <property type="evidence" value="ECO:0007669"/>
    <property type="project" value="TreeGrafter"/>
</dbReference>
<keyword evidence="15" id="KW-1185">Reference proteome</keyword>
<evidence type="ECO:0000256" key="11">
    <source>
        <dbReference type="ARBA" id="ARBA00044632"/>
    </source>
</evidence>
<comment type="catalytic activity">
    <reaction evidence="11">
        <text>2'-deoxyribonucleotide-(2'-deoxyribose 5'-phosphate)-2'-deoxyribonucleotide-DNA = a 3'-end 2'-deoxyribonucleotide-(2,3-dehydro-2,3-deoxyribose 5'-phosphate)-DNA + a 5'-end 5'-phospho-2'-deoxyribonucleoside-DNA + H(+)</text>
        <dbReference type="Rhea" id="RHEA:66592"/>
        <dbReference type="Rhea" id="RHEA-COMP:13180"/>
        <dbReference type="Rhea" id="RHEA-COMP:16897"/>
        <dbReference type="Rhea" id="RHEA-COMP:17067"/>
        <dbReference type="ChEBI" id="CHEBI:15378"/>
        <dbReference type="ChEBI" id="CHEBI:136412"/>
        <dbReference type="ChEBI" id="CHEBI:157695"/>
        <dbReference type="ChEBI" id="CHEBI:167181"/>
        <dbReference type="EC" id="4.2.99.18"/>
    </reaction>
</comment>
<dbReference type="EMBL" id="DAKRPA010000317">
    <property type="protein sequence ID" value="DAZ93434.1"/>
    <property type="molecule type" value="Genomic_DNA"/>
</dbReference>
<keyword evidence="5" id="KW-0378">Hydrolase</keyword>
<dbReference type="Proteomes" id="UP001146120">
    <property type="component" value="Unassembled WGS sequence"/>
</dbReference>
<dbReference type="InterPro" id="IPR052054">
    <property type="entry name" value="Oxidative_DNA_repair_enzyme"/>
</dbReference>
<evidence type="ECO:0000256" key="5">
    <source>
        <dbReference type="ARBA" id="ARBA00022801"/>
    </source>
</evidence>
<keyword evidence="8" id="KW-0539">Nucleus</keyword>
<dbReference type="PANTHER" id="PTHR10242:SF2">
    <property type="entry name" value="N-GLYCOSYLASE_DNA LYASE"/>
    <property type="match status" value="1"/>
</dbReference>
<proteinExistence type="inferred from homology"/>
<evidence type="ECO:0000313" key="15">
    <source>
        <dbReference type="Proteomes" id="UP001146120"/>
    </source>
</evidence>
<comment type="similarity">
    <text evidence="2">Belongs to the type-1 OGG1 family.</text>
</comment>
<dbReference type="FunFam" id="1.10.1670.10:FF:000005">
    <property type="entry name" value="N-glycosylase/DNA lyase OGG1"/>
    <property type="match status" value="1"/>
</dbReference>
<feature type="domain" description="HhH-GPD" evidence="13">
    <location>
        <begin position="185"/>
        <end position="370"/>
    </location>
</feature>
<keyword evidence="6" id="KW-0234">DNA repair</keyword>
<keyword evidence="4" id="KW-0227">DNA damage</keyword>
<organism evidence="14 15">
    <name type="scientific">Lagenidium giganteum</name>
    <dbReference type="NCBI Taxonomy" id="4803"/>
    <lineage>
        <taxon>Eukaryota</taxon>
        <taxon>Sar</taxon>
        <taxon>Stramenopiles</taxon>
        <taxon>Oomycota</taxon>
        <taxon>Peronosporomycetes</taxon>
        <taxon>Pythiales</taxon>
        <taxon>Pythiaceae</taxon>
    </lineage>
</organism>
<evidence type="ECO:0000256" key="7">
    <source>
        <dbReference type="ARBA" id="ARBA00023239"/>
    </source>
</evidence>
<evidence type="ECO:0000256" key="3">
    <source>
        <dbReference type="ARBA" id="ARBA00012720"/>
    </source>
</evidence>
<comment type="subcellular location">
    <subcellularLocation>
        <location evidence="1">Nucleus</location>
    </subcellularLocation>
</comment>
<feature type="compositionally biased region" description="Low complexity" evidence="12">
    <location>
        <begin position="11"/>
        <end position="30"/>
    </location>
</feature>
<evidence type="ECO:0000256" key="2">
    <source>
        <dbReference type="ARBA" id="ARBA00010679"/>
    </source>
</evidence>
<evidence type="ECO:0000256" key="12">
    <source>
        <dbReference type="SAM" id="MobiDB-lite"/>
    </source>
</evidence>
<dbReference type="EC" id="4.2.99.18" evidence="3"/>
<dbReference type="SUPFAM" id="SSF48150">
    <property type="entry name" value="DNA-glycosylase"/>
    <property type="match status" value="1"/>
</dbReference>
<dbReference type="InterPro" id="IPR012904">
    <property type="entry name" value="OGG_N"/>
</dbReference>
<dbReference type="PANTHER" id="PTHR10242">
    <property type="entry name" value="8-OXOGUANINE DNA GLYCOSYLASE"/>
    <property type="match status" value="1"/>
</dbReference>
<dbReference type="AlphaFoldDB" id="A0AAV2YL52"/>
<dbReference type="GO" id="GO:0034039">
    <property type="term" value="F:8-oxo-7,8-dihydroguanine DNA N-glycosylase activity"/>
    <property type="evidence" value="ECO:0007669"/>
    <property type="project" value="TreeGrafter"/>
</dbReference>
<dbReference type="InterPro" id="IPR011257">
    <property type="entry name" value="DNA_glycosylase"/>
</dbReference>